<protein>
    <submittedName>
        <fullName evidence="1">Uncharacterized protein</fullName>
    </submittedName>
</protein>
<comment type="caution">
    <text evidence="1">The sequence shown here is derived from an EMBL/GenBank/DDBJ whole genome shotgun (WGS) entry which is preliminary data.</text>
</comment>
<evidence type="ECO:0000313" key="2">
    <source>
        <dbReference type="Proteomes" id="UP001320706"/>
    </source>
</evidence>
<name>A0ACC3SFA4_9PEZI</name>
<reference evidence="1" key="1">
    <citation type="submission" date="2024-02" db="EMBL/GenBank/DDBJ databases">
        <title>Metagenome Assembled Genome of Zalaria obscura JY119.</title>
        <authorList>
            <person name="Vighnesh L."/>
            <person name="Jagadeeshwari U."/>
            <person name="Venkata Ramana C."/>
            <person name="Sasikala C."/>
        </authorList>
    </citation>
    <scope>NUCLEOTIDE SEQUENCE</scope>
    <source>
        <strain evidence="1">JY119</strain>
    </source>
</reference>
<accession>A0ACC3SFA4</accession>
<dbReference type="EMBL" id="JAMKPW020000014">
    <property type="protein sequence ID" value="KAK8211346.1"/>
    <property type="molecule type" value="Genomic_DNA"/>
</dbReference>
<organism evidence="1 2">
    <name type="scientific">Zalaria obscura</name>
    <dbReference type="NCBI Taxonomy" id="2024903"/>
    <lineage>
        <taxon>Eukaryota</taxon>
        <taxon>Fungi</taxon>
        <taxon>Dikarya</taxon>
        <taxon>Ascomycota</taxon>
        <taxon>Pezizomycotina</taxon>
        <taxon>Dothideomycetes</taxon>
        <taxon>Dothideomycetidae</taxon>
        <taxon>Dothideales</taxon>
        <taxon>Zalariaceae</taxon>
        <taxon>Zalaria</taxon>
    </lineage>
</organism>
<proteinExistence type="predicted"/>
<dbReference type="Proteomes" id="UP001320706">
    <property type="component" value="Unassembled WGS sequence"/>
</dbReference>
<evidence type="ECO:0000313" key="1">
    <source>
        <dbReference type="EMBL" id="KAK8211346.1"/>
    </source>
</evidence>
<gene>
    <name evidence="1" type="ORF">M8818_003313</name>
</gene>
<keyword evidence="2" id="KW-1185">Reference proteome</keyword>
<sequence>MRLLGKLDHAFASLLQGRDIETGEQLPGFIGRRGVSGTEKVRIKSLVERTRVCVVETMSKGEFEEEQIKDVDMLEDTTDAEDGGLVLENPDELDMEDEMEQASWDMKVAKVYDKTLVELGDSMDGPAIGIRTEMTG</sequence>